<dbReference type="PANTHER" id="PTHR45901">
    <property type="entry name" value="PROTEIN CBG12474"/>
    <property type="match status" value="1"/>
</dbReference>
<dbReference type="PANTHER" id="PTHR45901:SF3">
    <property type="entry name" value="LIPOXYGENASE HOMOLOGY DOMAIN-CONTAINING PROTEIN 1"/>
    <property type="match status" value="1"/>
</dbReference>
<evidence type="ECO:0000256" key="2">
    <source>
        <dbReference type="SAM" id="Phobius"/>
    </source>
</evidence>
<accession>A0ABN8LR18</accession>
<keyword evidence="2" id="KW-1133">Transmembrane helix</keyword>
<evidence type="ECO:0000313" key="5">
    <source>
        <dbReference type="Proteomes" id="UP001159427"/>
    </source>
</evidence>
<sequence>SISALRGPKLPLLILKHLTGTVCLYTMKYSLLALLVLVISLTHAKLTEYDIKTGTSDIVGADSNANIWIIIRGVKGVTRKILLDNPEKDDFQQGSVDDFKVYAEDVGTVLGFEVMRDDTVSNGVSAAWGFDSIGVKPAWDDKYLTFYYNNYLPAYTWIEFPRATCLGTNEACHNEAAACPAGTKKNLRK</sequence>
<reference evidence="4 5" key="1">
    <citation type="submission" date="2022-05" db="EMBL/GenBank/DDBJ databases">
        <authorList>
            <consortium name="Genoscope - CEA"/>
            <person name="William W."/>
        </authorList>
    </citation>
    <scope>NUCLEOTIDE SEQUENCE [LARGE SCALE GENOMIC DNA]</scope>
</reference>
<organism evidence="4 5">
    <name type="scientific">Porites evermanni</name>
    <dbReference type="NCBI Taxonomy" id="104178"/>
    <lineage>
        <taxon>Eukaryota</taxon>
        <taxon>Metazoa</taxon>
        <taxon>Cnidaria</taxon>
        <taxon>Anthozoa</taxon>
        <taxon>Hexacorallia</taxon>
        <taxon>Scleractinia</taxon>
        <taxon>Fungiina</taxon>
        <taxon>Poritidae</taxon>
        <taxon>Porites</taxon>
    </lineage>
</organism>
<proteinExistence type="predicted"/>
<comment type="caution">
    <text evidence="1">Lacks conserved residue(s) required for the propagation of feature annotation.</text>
</comment>
<dbReference type="PROSITE" id="PS50095">
    <property type="entry name" value="PLAT"/>
    <property type="match status" value="1"/>
</dbReference>
<dbReference type="InterPro" id="IPR052970">
    <property type="entry name" value="Inner_ear_hair_cell_LOXHD"/>
</dbReference>
<dbReference type="Proteomes" id="UP001159427">
    <property type="component" value="Unassembled WGS sequence"/>
</dbReference>
<keyword evidence="5" id="KW-1185">Reference proteome</keyword>
<dbReference type="SUPFAM" id="SSF49723">
    <property type="entry name" value="Lipase/lipooxygenase domain (PLAT/LH2 domain)"/>
    <property type="match status" value="1"/>
</dbReference>
<dbReference type="InterPro" id="IPR001024">
    <property type="entry name" value="PLAT/LH2_dom"/>
</dbReference>
<gene>
    <name evidence="4" type="ORF">PEVE_00041766</name>
</gene>
<dbReference type="EMBL" id="CALNXI010000080">
    <property type="protein sequence ID" value="CAH3018170.1"/>
    <property type="molecule type" value="Genomic_DNA"/>
</dbReference>
<keyword evidence="2" id="KW-0812">Transmembrane</keyword>
<comment type="caution">
    <text evidence="4">The sequence shown here is derived from an EMBL/GenBank/DDBJ whole genome shotgun (WGS) entry which is preliminary data.</text>
</comment>
<evidence type="ECO:0000256" key="1">
    <source>
        <dbReference type="PROSITE-ProRule" id="PRU00152"/>
    </source>
</evidence>
<dbReference type="Pfam" id="PF01477">
    <property type="entry name" value="PLAT"/>
    <property type="match status" value="1"/>
</dbReference>
<dbReference type="InterPro" id="IPR036392">
    <property type="entry name" value="PLAT/LH2_dom_sf"/>
</dbReference>
<dbReference type="Gene3D" id="2.60.60.20">
    <property type="entry name" value="PLAT/LH2 domain"/>
    <property type="match status" value="1"/>
</dbReference>
<feature type="non-terminal residue" evidence="4">
    <location>
        <position position="189"/>
    </location>
</feature>
<feature type="transmembrane region" description="Helical" evidence="2">
    <location>
        <begin position="18"/>
        <end position="42"/>
    </location>
</feature>
<name>A0ABN8LR18_9CNID</name>
<evidence type="ECO:0000313" key="4">
    <source>
        <dbReference type="EMBL" id="CAH3018170.1"/>
    </source>
</evidence>
<feature type="non-terminal residue" evidence="4">
    <location>
        <position position="1"/>
    </location>
</feature>
<protein>
    <recommendedName>
        <fullName evidence="3">PLAT domain-containing protein</fullName>
    </recommendedName>
</protein>
<evidence type="ECO:0000259" key="3">
    <source>
        <dbReference type="PROSITE" id="PS50095"/>
    </source>
</evidence>
<keyword evidence="2" id="KW-0472">Membrane</keyword>
<feature type="domain" description="PLAT" evidence="3">
    <location>
        <begin position="47"/>
        <end position="166"/>
    </location>
</feature>